<dbReference type="InterPro" id="IPR005225">
    <property type="entry name" value="Small_GTP-bd"/>
</dbReference>
<dbReference type="CDD" id="cd04090">
    <property type="entry name" value="EF2_II_snRNP"/>
    <property type="match status" value="1"/>
</dbReference>
<dbReference type="InterPro" id="IPR027417">
    <property type="entry name" value="P-loop_NTPase"/>
</dbReference>
<dbReference type="InterPro" id="IPR035647">
    <property type="entry name" value="EFG_III/V"/>
</dbReference>
<keyword evidence="8" id="KW-1185">Reference proteome</keyword>
<evidence type="ECO:0000256" key="4">
    <source>
        <dbReference type="ARBA" id="ARBA00023242"/>
    </source>
</evidence>
<evidence type="ECO:0000313" key="8">
    <source>
        <dbReference type="Proteomes" id="UP000309038"/>
    </source>
</evidence>
<dbReference type="SUPFAM" id="SSF54211">
    <property type="entry name" value="Ribosomal protein S5 domain 2-like"/>
    <property type="match status" value="1"/>
</dbReference>
<evidence type="ECO:0000313" key="7">
    <source>
        <dbReference type="EMBL" id="THG96950.1"/>
    </source>
</evidence>
<evidence type="ECO:0000256" key="2">
    <source>
        <dbReference type="ARBA" id="ARBA00022741"/>
    </source>
</evidence>
<comment type="subcellular location">
    <subcellularLocation>
        <location evidence="1">Nucleus</location>
    </subcellularLocation>
</comment>
<evidence type="ECO:0000259" key="6">
    <source>
        <dbReference type="SMART" id="SM00889"/>
    </source>
</evidence>
<dbReference type="PANTHER" id="PTHR42908">
    <property type="entry name" value="TRANSLATION ELONGATION FACTOR-RELATED"/>
    <property type="match status" value="1"/>
</dbReference>
<protein>
    <recommendedName>
        <fullName evidence="6">Translation elongation factor EFG/EF2 domain-containing protein</fullName>
    </recommendedName>
</protein>
<keyword evidence="3" id="KW-0342">GTP-binding</keyword>
<dbReference type="InterPro" id="IPR005517">
    <property type="entry name" value="Transl_elong_EFG/EF2_IV"/>
</dbReference>
<dbReference type="GO" id="GO:0046540">
    <property type="term" value="C:U4/U6 x U5 tri-snRNP complex"/>
    <property type="evidence" value="ECO:0007669"/>
    <property type="project" value="TreeGrafter"/>
</dbReference>
<dbReference type="FunFam" id="3.30.230.10:FF:000009">
    <property type="entry name" value="116 kDa U5 small nuclear ribonucleoprotein component"/>
    <property type="match status" value="1"/>
</dbReference>
<dbReference type="Proteomes" id="UP000309038">
    <property type="component" value="Unassembled WGS sequence"/>
</dbReference>
<dbReference type="InterPro" id="IPR031950">
    <property type="entry name" value="EFTUD2_N"/>
</dbReference>
<dbReference type="Pfam" id="PF03764">
    <property type="entry name" value="EFG_IV"/>
    <property type="match status" value="1"/>
</dbReference>
<dbReference type="FunFam" id="2.40.30.10:FF:000029">
    <property type="entry name" value="116 kDa U5 small nuclear ribonucleoprotein component"/>
    <property type="match status" value="1"/>
</dbReference>
<dbReference type="NCBIfam" id="TIGR00231">
    <property type="entry name" value="small_GTP"/>
    <property type="match status" value="1"/>
</dbReference>
<name>A0A4S4KGH4_9APHY</name>
<dbReference type="CDD" id="cd01683">
    <property type="entry name" value="EF2_IV_snRNP"/>
    <property type="match status" value="1"/>
</dbReference>
<dbReference type="InterPro" id="IPR014721">
    <property type="entry name" value="Ribsml_uS5_D2-typ_fold_subgr"/>
</dbReference>
<sequence length="775" mass="86962">MASFEDYDEFGNYIGADLDSDDEGEITQETYGREAPGESAPLEGFDEEPMSGVEEGALMQIDEPTHNAVVLHEDKQYYPTAEQVYGADVETLVQEEDAQPLTEPVIAPVKVRRWTVEEKDMPETRFDKGFLLNLTGFPEYIRNVAVNSYGKSHLVHFVDTPGHVNFVDEVASAIRLVDGVLLVVDVVEGVMCNTEAIIRHALQEGVKLTLVVNKIDRLILELRIKPADAYYKIKHTIEEVNNIISGIDPSPALRLSPENGNVAFASTDMHWCFTLRSFAQMYADTYGSLDVNAFADRLWGDIYFNTETRKFIRKQADPEQNRTFIHFILEPLYKLYSQVLSEETDALKATLSTLGIHLKPIMYKMDVRPLLKAVLDQFFGPSVGLVDMIVEHIPSPVESTAEKVERTYTGPMSSERVAFMKGCDPEGPVMINITKLYHTTDAQSFRAFGRVLSGTVRKGVQIKVLGEGYSPEDEEDMVKAYIEDIWISEARYFIPAEEIPAGNLILLGGVDASITKTATITSIDMEDELHIFRPIRHLTQSVLKIAIEPIAPSELPKMLSGLRSINKSYPLVATKVEESGEHVVIGTGELYLDCVMHDLRRLFSEIEIKVSDPVTKFCETVLETSALKCYADTPNKKNKITMIAEPLERGIAEDIENGRVTMRMSAKERGTFFQEKHQWDLLASRSIWAFGPDENGPNVLLDDTLPSQVDKKLLGTVKEHIKQGFQWGSREGPLCDEPMRNVKFRILDASLAQEPIFRGGGQIVPTARECAIHRF</sequence>
<dbReference type="Gene3D" id="3.90.1430.10">
    <property type="entry name" value="Yeast translation eEF2 (G' domain)"/>
    <property type="match status" value="1"/>
</dbReference>
<dbReference type="GO" id="GO:0000398">
    <property type="term" value="P:mRNA splicing, via spliceosome"/>
    <property type="evidence" value="ECO:0007669"/>
    <property type="project" value="TreeGrafter"/>
</dbReference>
<dbReference type="GO" id="GO:0003924">
    <property type="term" value="F:GTPase activity"/>
    <property type="evidence" value="ECO:0007669"/>
    <property type="project" value="InterPro"/>
</dbReference>
<organism evidence="7 8">
    <name type="scientific">Hermanssonia centrifuga</name>
    <dbReference type="NCBI Taxonomy" id="98765"/>
    <lineage>
        <taxon>Eukaryota</taxon>
        <taxon>Fungi</taxon>
        <taxon>Dikarya</taxon>
        <taxon>Basidiomycota</taxon>
        <taxon>Agaricomycotina</taxon>
        <taxon>Agaricomycetes</taxon>
        <taxon>Polyporales</taxon>
        <taxon>Meruliaceae</taxon>
        <taxon>Hermanssonia</taxon>
    </lineage>
</organism>
<dbReference type="FunFam" id="3.30.70.870:FF:000002">
    <property type="entry name" value="Translation elongation factor 2"/>
    <property type="match status" value="1"/>
</dbReference>
<keyword evidence="4" id="KW-0539">Nucleus</keyword>
<dbReference type="Gene3D" id="2.40.30.10">
    <property type="entry name" value="Translation factors"/>
    <property type="match status" value="1"/>
</dbReference>
<dbReference type="FunFam" id="3.90.1430.10:FF:000001">
    <property type="entry name" value="116 kDa U5 small nuclear ribonucleoprotein component"/>
    <property type="match status" value="1"/>
</dbReference>
<dbReference type="GO" id="GO:0005525">
    <property type="term" value="F:GTP binding"/>
    <property type="evidence" value="ECO:0007669"/>
    <property type="project" value="UniProtKB-KW"/>
</dbReference>
<dbReference type="AlphaFoldDB" id="A0A4S4KGH4"/>
<dbReference type="Gene3D" id="3.30.230.10">
    <property type="match status" value="1"/>
</dbReference>
<dbReference type="Pfam" id="PF00009">
    <property type="entry name" value="GTP_EFTU"/>
    <property type="match status" value="1"/>
</dbReference>
<dbReference type="GO" id="GO:0071007">
    <property type="term" value="C:U2-type catalytic step 2 spliceosome"/>
    <property type="evidence" value="ECO:0007669"/>
    <property type="project" value="TreeGrafter"/>
</dbReference>
<comment type="caution">
    <text evidence="7">The sequence shown here is derived from an EMBL/GenBank/DDBJ whole genome shotgun (WGS) entry which is preliminary data.</text>
</comment>
<proteinExistence type="predicted"/>
<dbReference type="InterPro" id="IPR009000">
    <property type="entry name" value="Transl_B-barrel_sf"/>
</dbReference>
<dbReference type="SUPFAM" id="SSF52540">
    <property type="entry name" value="P-loop containing nucleoside triphosphate hydrolases"/>
    <property type="match status" value="1"/>
</dbReference>
<dbReference type="SMART" id="SM00889">
    <property type="entry name" value="EFG_IV"/>
    <property type="match status" value="1"/>
</dbReference>
<dbReference type="Pfam" id="PF16004">
    <property type="entry name" value="EFTUD2"/>
    <property type="match status" value="1"/>
</dbReference>
<dbReference type="SUPFAM" id="SSF54980">
    <property type="entry name" value="EF-G C-terminal domain-like"/>
    <property type="match status" value="1"/>
</dbReference>
<evidence type="ECO:0000256" key="3">
    <source>
        <dbReference type="ARBA" id="ARBA00023134"/>
    </source>
</evidence>
<feature type="domain" description="Translation elongation factor EFG/EF2" evidence="6">
    <location>
        <begin position="659"/>
        <end position="771"/>
    </location>
</feature>
<evidence type="ECO:0000256" key="5">
    <source>
        <dbReference type="SAM" id="MobiDB-lite"/>
    </source>
</evidence>
<evidence type="ECO:0000256" key="1">
    <source>
        <dbReference type="ARBA" id="ARBA00004123"/>
    </source>
</evidence>
<reference evidence="7 8" key="1">
    <citation type="submission" date="2019-02" db="EMBL/GenBank/DDBJ databases">
        <title>Genome sequencing of the rare red list fungi Phlebia centrifuga.</title>
        <authorList>
            <person name="Buettner E."/>
            <person name="Kellner H."/>
        </authorList>
    </citation>
    <scope>NUCLEOTIDE SEQUENCE [LARGE SCALE GENOMIC DNA]</scope>
    <source>
        <strain evidence="7 8">DSM 108282</strain>
    </source>
</reference>
<gene>
    <name evidence="7" type="ORF">EW026_g4981</name>
</gene>
<keyword evidence="2" id="KW-0547">Nucleotide-binding</keyword>
<dbReference type="InterPro" id="IPR020568">
    <property type="entry name" value="Ribosomal_Su5_D2-typ_SF"/>
</dbReference>
<dbReference type="Gene3D" id="3.40.50.300">
    <property type="entry name" value="P-loop containing nucleotide triphosphate hydrolases"/>
    <property type="match status" value="1"/>
</dbReference>
<accession>A0A4S4KGH4</accession>
<dbReference type="Gene3D" id="3.30.70.870">
    <property type="entry name" value="Elongation Factor G (Translational Gtpase), domain 3"/>
    <property type="match status" value="1"/>
</dbReference>
<dbReference type="InterPro" id="IPR000795">
    <property type="entry name" value="T_Tr_GTP-bd_dom"/>
</dbReference>
<dbReference type="PANTHER" id="PTHR42908:SF6">
    <property type="entry name" value="116 KDA U5 SMALL NUCLEAR RIBONUCLEOPROTEIN COMPONENT"/>
    <property type="match status" value="1"/>
</dbReference>
<dbReference type="SUPFAM" id="SSF50447">
    <property type="entry name" value="Translation proteins"/>
    <property type="match status" value="1"/>
</dbReference>
<dbReference type="EMBL" id="SGPJ01000199">
    <property type="protein sequence ID" value="THG96950.1"/>
    <property type="molecule type" value="Genomic_DNA"/>
</dbReference>
<feature type="region of interest" description="Disordered" evidence="5">
    <location>
        <begin position="12"/>
        <end position="47"/>
    </location>
</feature>
<dbReference type="GO" id="GO:0005829">
    <property type="term" value="C:cytosol"/>
    <property type="evidence" value="ECO:0007669"/>
    <property type="project" value="TreeGrafter"/>
</dbReference>
<dbReference type="GO" id="GO:0030623">
    <property type="term" value="F:U5 snRNA binding"/>
    <property type="evidence" value="ECO:0007669"/>
    <property type="project" value="TreeGrafter"/>
</dbReference>